<protein>
    <submittedName>
        <fullName evidence="7">MFS transporter</fullName>
    </submittedName>
</protein>
<gene>
    <name evidence="7" type="ORF">E4U02_04345</name>
</gene>
<dbReference type="GO" id="GO:0022857">
    <property type="term" value="F:transmembrane transporter activity"/>
    <property type="evidence" value="ECO:0007669"/>
    <property type="project" value="InterPro"/>
</dbReference>
<dbReference type="Gene3D" id="1.20.1250.20">
    <property type="entry name" value="MFS general substrate transporter like domains"/>
    <property type="match status" value="2"/>
</dbReference>
<feature type="transmembrane region" description="Helical" evidence="5">
    <location>
        <begin position="384"/>
        <end position="407"/>
    </location>
</feature>
<dbReference type="Pfam" id="PF07690">
    <property type="entry name" value="MFS_1"/>
    <property type="match status" value="1"/>
</dbReference>
<feature type="transmembrane region" description="Helical" evidence="5">
    <location>
        <begin position="257"/>
        <end position="279"/>
    </location>
</feature>
<sequence>MTGPLNPEPHGLTRPIPVAHVDAEGARSLWDPRVAWVTAGSVSLIFLAALTSLALTTVMPIVSEALDGDALFALAFSGTLATGVIGMVAAGAWSDRSGPVLPLFTAVALFVAGLAIDALAPTMEILVLGRLITGLGSGAQVVALYVVVARVYPSALHGRVMAAFSAAWVVPSLVGPSVAGIVTEHLGWRWVFAGLGALTIVAFTMILPRLLHLRGPAEGGAIPQGGVARRLMFAVVVAVAALALGITGELAESLDPALGWGIAGVTLVVIGATILPLLPKRTLRSARGLPSVVLMRGLIAGALFGAEIYVPYLLIDHYDFTPTWAGLGLTTAAIAWAISAQVSGRFGDRIGNTRIAATGVVLLLVAAAACAVTALLALPPVVPIALWSFAGFGMGLMYPRLTVLTLAYSDRANEGFNSAALQISDSVGASATIAVMGLAFTSLAGTGAGFPVVFAIAGALAILALVPGLRLGHAHELTQHR</sequence>
<evidence type="ECO:0000259" key="6">
    <source>
        <dbReference type="PROSITE" id="PS50850"/>
    </source>
</evidence>
<comment type="subcellular location">
    <subcellularLocation>
        <location evidence="1">Cell membrane</location>
        <topology evidence="1">Multi-pass membrane protein</topology>
    </subcellularLocation>
</comment>
<feature type="transmembrane region" description="Helical" evidence="5">
    <location>
        <begin position="324"/>
        <end position="343"/>
    </location>
</feature>
<dbReference type="InterPro" id="IPR036259">
    <property type="entry name" value="MFS_trans_sf"/>
</dbReference>
<evidence type="ECO:0000256" key="5">
    <source>
        <dbReference type="SAM" id="Phobius"/>
    </source>
</evidence>
<feature type="transmembrane region" description="Helical" evidence="5">
    <location>
        <begin position="231"/>
        <end position="251"/>
    </location>
</feature>
<dbReference type="GO" id="GO:0005886">
    <property type="term" value="C:plasma membrane"/>
    <property type="evidence" value="ECO:0007669"/>
    <property type="project" value="UniProtKB-SubCell"/>
</dbReference>
<dbReference type="AlphaFoldDB" id="A0A4Y9FWP4"/>
<organism evidence="7 8">
    <name type="scientific">Microbacterium paludicola</name>
    <dbReference type="NCBI Taxonomy" id="300019"/>
    <lineage>
        <taxon>Bacteria</taxon>
        <taxon>Bacillati</taxon>
        <taxon>Actinomycetota</taxon>
        <taxon>Actinomycetes</taxon>
        <taxon>Micrococcales</taxon>
        <taxon>Microbacteriaceae</taxon>
        <taxon>Microbacterium</taxon>
    </lineage>
</organism>
<name>A0A4Y9FWP4_9MICO</name>
<evidence type="ECO:0000256" key="2">
    <source>
        <dbReference type="ARBA" id="ARBA00022692"/>
    </source>
</evidence>
<feature type="transmembrane region" description="Helical" evidence="5">
    <location>
        <begin position="419"/>
        <end position="440"/>
    </location>
</feature>
<feature type="transmembrane region" description="Helical" evidence="5">
    <location>
        <begin position="160"/>
        <end position="182"/>
    </location>
</feature>
<dbReference type="PANTHER" id="PTHR23501">
    <property type="entry name" value="MAJOR FACILITATOR SUPERFAMILY"/>
    <property type="match status" value="1"/>
</dbReference>
<feature type="transmembrane region" description="Helical" evidence="5">
    <location>
        <begin position="100"/>
        <end position="119"/>
    </location>
</feature>
<evidence type="ECO:0000313" key="8">
    <source>
        <dbReference type="Proteomes" id="UP000298358"/>
    </source>
</evidence>
<dbReference type="PRINTS" id="PR01036">
    <property type="entry name" value="TCRTETB"/>
</dbReference>
<feature type="transmembrane region" description="Helical" evidence="5">
    <location>
        <begin position="34"/>
        <end position="58"/>
    </location>
</feature>
<keyword evidence="4 5" id="KW-0472">Membrane</keyword>
<feature type="transmembrane region" description="Helical" evidence="5">
    <location>
        <begin position="70"/>
        <end position="93"/>
    </location>
</feature>
<feature type="transmembrane region" description="Helical" evidence="5">
    <location>
        <begin position="125"/>
        <end position="148"/>
    </location>
</feature>
<dbReference type="InterPro" id="IPR011701">
    <property type="entry name" value="MFS"/>
</dbReference>
<feature type="transmembrane region" description="Helical" evidence="5">
    <location>
        <begin position="188"/>
        <end position="211"/>
    </location>
</feature>
<dbReference type="Proteomes" id="UP000298358">
    <property type="component" value="Unassembled WGS sequence"/>
</dbReference>
<keyword evidence="2 5" id="KW-0812">Transmembrane</keyword>
<feature type="transmembrane region" description="Helical" evidence="5">
    <location>
        <begin position="452"/>
        <end position="472"/>
    </location>
</feature>
<keyword evidence="8" id="KW-1185">Reference proteome</keyword>
<dbReference type="PROSITE" id="PS50850">
    <property type="entry name" value="MFS"/>
    <property type="match status" value="1"/>
</dbReference>
<evidence type="ECO:0000313" key="7">
    <source>
        <dbReference type="EMBL" id="TFU33685.1"/>
    </source>
</evidence>
<dbReference type="OrthoDB" id="9778875at2"/>
<dbReference type="SUPFAM" id="SSF103473">
    <property type="entry name" value="MFS general substrate transporter"/>
    <property type="match status" value="1"/>
</dbReference>
<accession>A0A4Y9FWP4</accession>
<feature type="transmembrane region" description="Helical" evidence="5">
    <location>
        <begin position="291"/>
        <end position="312"/>
    </location>
</feature>
<evidence type="ECO:0000256" key="1">
    <source>
        <dbReference type="ARBA" id="ARBA00004651"/>
    </source>
</evidence>
<dbReference type="EMBL" id="SPQB01000006">
    <property type="protein sequence ID" value="TFU33685.1"/>
    <property type="molecule type" value="Genomic_DNA"/>
</dbReference>
<reference evidence="7 8" key="1">
    <citation type="submission" date="2019-03" db="EMBL/GenBank/DDBJ databases">
        <title>Diversity of the mouse oral microbiome.</title>
        <authorList>
            <person name="Joseph S."/>
            <person name="Aduse-Opoku J."/>
            <person name="Curtis M."/>
            <person name="Wade W."/>
            <person name="Hashim A."/>
        </authorList>
    </citation>
    <scope>NUCLEOTIDE SEQUENCE [LARGE SCALE GENOMIC DNA]</scope>
    <source>
        <strain evidence="7 8">P1012</strain>
    </source>
</reference>
<proteinExistence type="predicted"/>
<dbReference type="InterPro" id="IPR020846">
    <property type="entry name" value="MFS_dom"/>
</dbReference>
<evidence type="ECO:0000256" key="3">
    <source>
        <dbReference type="ARBA" id="ARBA00022989"/>
    </source>
</evidence>
<keyword evidence="3 5" id="KW-1133">Transmembrane helix</keyword>
<comment type="caution">
    <text evidence="7">The sequence shown here is derived from an EMBL/GenBank/DDBJ whole genome shotgun (WGS) entry which is preliminary data.</text>
</comment>
<feature type="domain" description="Major facilitator superfamily (MFS) profile" evidence="6">
    <location>
        <begin position="37"/>
        <end position="476"/>
    </location>
</feature>
<feature type="transmembrane region" description="Helical" evidence="5">
    <location>
        <begin position="355"/>
        <end position="378"/>
    </location>
</feature>
<dbReference type="PANTHER" id="PTHR23501:SF154">
    <property type="entry name" value="MULTIDRUG-EFFLUX TRANSPORTER RV1634-RELATED"/>
    <property type="match status" value="1"/>
</dbReference>
<evidence type="ECO:0000256" key="4">
    <source>
        <dbReference type="ARBA" id="ARBA00023136"/>
    </source>
</evidence>
<dbReference type="RefSeq" id="WP_135113544.1">
    <property type="nucleotide sequence ID" value="NZ_JADGLL010000006.1"/>
</dbReference>